<evidence type="ECO:0000313" key="1">
    <source>
        <dbReference type="EMBL" id="EOB01843.1"/>
    </source>
</evidence>
<gene>
    <name evidence="1" type="ORF">Anapl_09769</name>
</gene>
<dbReference type="Proteomes" id="UP000296049">
    <property type="component" value="Unassembled WGS sequence"/>
</dbReference>
<accession>R0LN65</accession>
<dbReference type="EMBL" id="KB743037">
    <property type="protein sequence ID" value="EOB01843.1"/>
    <property type="molecule type" value="Genomic_DNA"/>
</dbReference>
<sequence>MNEIFQWNKKYPLGNLCLKEKEEMQPCGVKLTLLHHPCESCVVGIPRNYLRSDDKLILLQMAEQPAFSSCCWKSLCHAGYNQQEEEEQFQGFELGLAARMHNIAFPGGADLLVAPGCRRCRHPQCHGPQQGTSVGYPNNSEDELGALHGAMTGQLLQVQGALNGNNSQGQQRMPSSPY</sequence>
<organism evidence="1 2">
    <name type="scientific">Anas platyrhynchos</name>
    <name type="common">Mallard</name>
    <name type="synonym">Anas boschas</name>
    <dbReference type="NCBI Taxonomy" id="8839"/>
    <lineage>
        <taxon>Eukaryota</taxon>
        <taxon>Metazoa</taxon>
        <taxon>Chordata</taxon>
        <taxon>Craniata</taxon>
        <taxon>Vertebrata</taxon>
        <taxon>Euteleostomi</taxon>
        <taxon>Archelosauria</taxon>
        <taxon>Archosauria</taxon>
        <taxon>Dinosauria</taxon>
        <taxon>Saurischia</taxon>
        <taxon>Theropoda</taxon>
        <taxon>Coelurosauria</taxon>
        <taxon>Aves</taxon>
        <taxon>Neognathae</taxon>
        <taxon>Galloanserae</taxon>
        <taxon>Anseriformes</taxon>
        <taxon>Anatidae</taxon>
        <taxon>Anatinae</taxon>
        <taxon>Anas</taxon>
    </lineage>
</organism>
<name>R0LN65_ANAPL</name>
<proteinExistence type="predicted"/>
<keyword evidence="2" id="KW-1185">Reference proteome</keyword>
<protein>
    <submittedName>
        <fullName evidence="1">Uncharacterized protein</fullName>
    </submittedName>
</protein>
<dbReference type="AlphaFoldDB" id="R0LN65"/>
<reference evidence="2" key="1">
    <citation type="journal article" date="2013" name="Nat. Genet.">
        <title>The duck genome and transcriptome provide insight into an avian influenza virus reservoir species.</title>
        <authorList>
            <person name="Huang Y."/>
            <person name="Li Y."/>
            <person name="Burt D.W."/>
            <person name="Chen H."/>
            <person name="Zhang Y."/>
            <person name="Qian W."/>
            <person name="Kim H."/>
            <person name="Gan S."/>
            <person name="Zhao Y."/>
            <person name="Li J."/>
            <person name="Yi K."/>
            <person name="Feng H."/>
            <person name="Zhu P."/>
            <person name="Li B."/>
            <person name="Liu Q."/>
            <person name="Fairley S."/>
            <person name="Magor K.E."/>
            <person name="Du Z."/>
            <person name="Hu X."/>
            <person name="Goodman L."/>
            <person name="Tafer H."/>
            <person name="Vignal A."/>
            <person name="Lee T."/>
            <person name="Kim K.W."/>
            <person name="Sheng Z."/>
            <person name="An Y."/>
            <person name="Searle S."/>
            <person name="Herrero J."/>
            <person name="Groenen M.A."/>
            <person name="Crooijmans R.P."/>
            <person name="Faraut T."/>
            <person name="Cai Q."/>
            <person name="Webster R.G."/>
            <person name="Aldridge J.R."/>
            <person name="Warren W.C."/>
            <person name="Bartschat S."/>
            <person name="Kehr S."/>
            <person name="Marz M."/>
            <person name="Stadler P.F."/>
            <person name="Smith J."/>
            <person name="Kraus R.H."/>
            <person name="Zhao Y."/>
            <person name="Ren L."/>
            <person name="Fei J."/>
            <person name="Morisson M."/>
            <person name="Kaiser P."/>
            <person name="Griffin D.K."/>
            <person name="Rao M."/>
            <person name="Pitel F."/>
            <person name="Wang J."/>
            <person name="Li N."/>
        </authorList>
    </citation>
    <scope>NUCLEOTIDE SEQUENCE [LARGE SCALE GENOMIC DNA]</scope>
</reference>
<evidence type="ECO:0000313" key="2">
    <source>
        <dbReference type="Proteomes" id="UP000296049"/>
    </source>
</evidence>